<gene>
    <name evidence="2" type="ORF">P4T90_06685</name>
</gene>
<dbReference type="RefSeq" id="WP_066267630.1">
    <property type="nucleotide sequence ID" value="NZ_JARMAB010000008.1"/>
</dbReference>
<evidence type="ECO:0000313" key="3">
    <source>
        <dbReference type="Proteomes" id="UP001341444"/>
    </source>
</evidence>
<reference evidence="2 3" key="1">
    <citation type="submission" date="2023-03" db="EMBL/GenBank/DDBJ databases">
        <title>Bacillus Genome Sequencing.</title>
        <authorList>
            <person name="Dunlap C."/>
        </authorList>
    </citation>
    <scope>NUCLEOTIDE SEQUENCE [LARGE SCALE GENOMIC DNA]</scope>
    <source>
        <strain evidence="2 3">B-23453</strain>
    </source>
</reference>
<keyword evidence="3" id="KW-1185">Reference proteome</keyword>
<keyword evidence="1" id="KW-0472">Membrane</keyword>
<evidence type="ECO:0000313" key="2">
    <source>
        <dbReference type="EMBL" id="MED1202776.1"/>
    </source>
</evidence>
<dbReference type="Proteomes" id="UP001341444">
    <property type="component" value="Unassembled WGS sequence"/>
</dbReference>
<dbReference type="EMBL" id="JARMAB010000008">
    <property type="protein sequence ID" value="MED1202776.1"/>
    <property type="molecule type" value="Genomic_DNA"/>
</dbReference>
<sequence>MNSPFEFKQVSAKSIAFFLLFVSMVNLILAQPLIYLGLPKSLSFFISTGLAGTAGLTIVLTLIEAKVKDKKGVLKRLLLSAVICISLSYLLIYKLHFTN</sequence>
<proteinExistence type="predicted"/>
<name>A0ABU6MFG0_9BACI</name>
<accession>A0ABU6MFG0</accession>
<keyword evidence="1" id="KW-1133">Transmembrane helix</keyword>
<evidence type="ECO:0008006" key="4">
    <source>
        <dbReference type="Google" id="ProtNLM"/>
    </source>
</evidence>
<evidence type="ECO:0000256" key="1">
    <source>
        <dbReference type="SAM" id="Phobius"/>
    </source>
</evidence>
<feature type="transmembrane region" description="Helical" evidence="1">
    <location>
        <begin position="15"/>
        <end position="38"/>
    </location>
</feature>
<protein>
    <recommendedName>
        <fullName evidence="4">Group-specific protein</fullName>
    </recommendedName>
</protein>
<feature type="transmembrane region" description="Helical" evidence="1">
    <location>
        <begin position="77"/>
        <end position="96"/>
    </location>
</feature>
<comment type="caution">
    <text evidence="2">The sequence shown here is derived from an EMBL/GenBank/DDBJ whole genome shotgun (WGS) entry which is preliminary data.</text>
</comment>
<feature type="transmembrane region" description="Helical" evidence="1">
    <location>
        <begin position="44"/>
        <end position="65"/>
    </location>
</feature>
<organism evidence="2 3">
    <name type="scientific">Heyndrickxia acidicola</name>
    <dbReference type="NCBI Taxonomy" id="209389"/>
    <lineage>
        <taxon>Bacteria</taxon>
        <taxon>Bacillati</taxon>
        <taxon>Bacillota</taxon>
        <taxon>Bacilli</taxon>
        <taxon>Bacillales</taxon>
        <taxon>Bacillaceae</taxon>
        <taxon>Heyndrickxia</taxon>
    </lineage>
</organism>
<keyword evidence="1" id="KW-0812">Transmembrane</keyword>